<dbReference type="Pfam" id="PF25780">
    <property type="entry name" value="TPR_IPO5"/>
    <property type="match status" value="1"/>
</dbReference>
<dbReference type="InterPro" id="IPR011989">
    <property type="entry name" value="ARM-like"/>
</dbReference>
<organism evidence="10 11">
    <name type="scientific">Candidozyma haemuli</name>
    <dbReference type="NCBI Taxonomy" id="45357"/>
    <lineage>
        <taxon>Eukaryota</taxon>
        <taxon>Fungi</taxon>
        <taxon>Dikarya</taxon>
        <taxon>Ascomycota</taxon>
        <taxon>Saccharomycotina</taxon>
        <taxon>Pichiomycetes</taxon>
        <taxon>Metschnikowiaceae</taxon>
        <taxon>Candidozyma</taxon>
    </lineage>
</organism>
<dbReference type="InterPro" id="IPR040122">
    <property type="entry name" value="Importin_beta"/>
</dbReference>
<sequence>MSLSSDEVNNLNRLLEGLMSTDNEPRRAAETALETNWRNPDNVGLLLLYLATNAVNGTSQTIRTFCAILFRRMSIRSPKNLGSVTDRTIGEVDESVRIQIRNILLTGFVSEQTSAVRRKIADAVAEVAREDSSPSGTWPDLLQTLFESASSQSNSLRECAFRIFSSCPEVISENFIEKVLLLFEAGFEDDDDEVRISACTAFVSFFRESPRNVWSVMNPLLPNLLNSLPRFLENGHDEALANVLESLVELAEMAPKMFKDMFPTIIEFCSTVCKNSELEVNSRLAALELLTTFAEVSPAMCKSTTTYSSTMVMINLSLLTEISIDDDDAAEWNNNDNLEDEEDEPEYEAARQSLDRISLKVQFACCNALGQVSTDFAGVIQRTSGDRILPALISKLTTRSVFKVQKHAAAALVNFCEAASNDVLEPYLDDLLNNLLALLQSPKRYVQEQVLTTIAIIADAAQAKFVKYHDTLLPLLIDFLKSDMGVENRLLKAKCVECATLIGTAVGNEIFGQYSRSLIEILIELQEGCTEVDDPLKSYLEQGWGRICKLIGKDFLQYLPIVLPPLLQTAKAAQDVSLLEEDEAEEFNNSEEWDVINLSGKLIAVHTAALDDKVTAMDLLRVYSAQLKGEFFSWVGEIAQEIAIPALDFYLHDGVRASASLTLASLFKCTVYATGAHSQETCQMWVQICAKLSEALTSEPVPELLMAYYTAFIECIDLLDPRLLSSEHLNALTSALQCNLSEIYDRLKNRDTEDDQYTEDVDDADEEITDEELLDELNRVITCLFKKCRDSFAPHYEKSLSSLVSAFIVDENPSIRLCGLSIVCDLFHYVADSSEQLNYLSYIISDCLTAPQAEIRQGAAHAIGLAAEHKGPQYVPLCVESLPVLFQVATFPDAKADENIHATDNCVSAIAKICENHGGSVSESNKVVSQWLNLLPVLHDSEAATSCYKFLTILIQSDHPAVIAQPHRIVDCILLALSHKSIRGNIADKSVEATKSLLSGISHDDAIKILANFSDQAVIEAYFKLVITPTDSLNMNESNSGRSSSLTSSQSKRNSSSTIESSVTRLLVSTKHLLESLTQWTRQEVDDKFVSDAYVKLGNDFRAAVRAFSNAKVDVSDIGDVPKALRIVLESALSEPPTQESLDRFLPNIRSIIVNLLQNLKQKQLKIKGLDEDLSARVGTKDIGQGPLDTPMKPSSSMDSSCQMEADSNADIDPGNSITKSNLRDGKHESSSVDGVKKDALRQLQESRAISRRASKRFSAYQFAKLANANKPGLLPLTDDQTTKIADKSYNVVEKHNSEKQMSGRITVFLSVGEKTKKVLLEKPITMASLRLCFVEKFAYSPGSTIFPDIYIEDKRHLTSYELEEHLLESDVTEGVSLSLRESKVAPPAISESKLDRISEDIAVFFTSMKDDLSSMSSEIKNLLPIAKPMSNQTYSKNNPTVTKDLDLICRDIKAVKQVQNVGREEIIRLVESSRSLTAKLKESSLTQPLSSNRHYMENSYAKLSGDSDFLLTKVDDLSDMMEALRKDVAQRGVRIGEKQLKNASNEIEYAKGALSCLRTYIGSEKPMWKRIWEKELDKVCEEQQFLTLQDDLTSDLVEDIKKIEETFDLIKRCSSQQSRMMSSKRTDIVTRMNLLDTGESLHGLKDAMLSEVASLIPNHSTRLEAIARAERIRNKERELMGGDQFQEELGSFVSESRLRKSGGIDELEKSRREKDSENLRSFFGVI</sequence>
<reference evidence="10 11" key="1">
    <citation type="submission" date="2017-12" db="EMBL/GenBank/DDBJ databases">
        <title>Genome Sequence of a Multidrug-Resistant Candida haemulonii Isolate from a Patient with Chronic Leg Ulcers in Israel.</title>
        <authorList>
            <person name="Chow N.A."/>
            <person name="Gade L."/>
            <person name="Batra D."/>
            <person name="Rowe L.A."/>
            <person name="Ben-Ami R."/>
            <person name="Loparev V.N."/>
            <person name="Litvintseva A.P."/>
        </authorList>
    </citation>
    <scope>NUCLEOTIDE SEQUENCE [LARGE SCALE GENOMIC DNA]</scope>
    <source>
        <strain evidence="10 11">B11899</strain>
    </source>
</reference>
<comment type="subcellular location">
    <subcellularLocation>
        <location evidence="2">Cytoplasm</location>
    </subcellularLocation>
    <subcellularLocation>
        <location evidence="1">Nucleus</location>
    </subcellularLocation>
</comment>
<dbReference type="Gene3D" id="6.10.140.1700">
    <property type="match status" value="1"/>
</dbReference>
<evidence type="ECO:0000313" key="10">
    <source>
        <dbReference type="EMBL" id="PVH20897.1"/>
    </source>
</evidence>
<comment type="caution">
    <text evidence="10">The sequence shown here is derived from an EMBL/GenBank/DDBJ whole genome shotgun (WGS) entry which is preliminary data.</text>
</comment>
<evidence type="ECO:0000256" key="5">
    <source>
        <dbReference type="ARBA" id="ARBA00022737"/>
    </source>
</evidence>
<dbReference type="Gene3D" id="1.20.58.1540">
    <property type="entry name" value="Actin interacting protein 3, C-terminal domain"/>
    <property type="match status" value="1"/>
</dbReference>
<dbReference type="Pfam" id="PF25574">
    <property type="entry name" value="TPR_IMB1"/>
    <property type="match status" value="1"/>
</dbReference>
<feature type="domain" description="Actin interacting protein 3 C-terminal" evidence="9">
    <location>
        <begin position="1309"/>
        <end position="1717"/>
    </location>
</feature>
<dbReference type="InterPro" id="IPR041653">
    <property type="entry name" value="Importin_rep_4"/>
</dbReference>
<dbReference type="Gene3D" id="1.25.10.10">
    <property type="entry name" value="Leucine-rich Repeat Variant"/>
    <property type="match status" value="2"/>
</dbReference>
<dbReference type="GO" id="GO:0005634">
    <property type="term" value="C:nucleus"/>
    <property type="evidence" value="ECO:0007669"/>
    <property type="project" value="UniProtKB-SubCell"/>
</dbReference>
<evidence type="ECO:0000256" key="8">
    <source>
        <dbReference type="SAM" id="MobiDB-lite"/>
    </source>
</evidence>
<feature type="region of interest" description="Disordered" evidence="8">
    <location>
        <begin position="1179"/>
        <end position="1238"/>
    </location>
</feature>
<proteinExistence type="predicted"/>
<dbReference type="GO" id="GO:0005519">
    <property type="term" value="F:cytoskeletal regulatory protein binding"/>
    <property type="evidence" value="ECO:0007669"/>
    <property type="project" value="InterPro"/>
</dbReference>
<dbReference type="Pfam" id="PF18829">
    <property type="entry name" value="Importin_rep_6"/>
    <property type="match status" value="1"/>
</dbReference>
<gene>
    <name evidence="10" type="ORF">CXQ85_004409</name>
</gene>
<dbReference type="GO" id="GO:0006606">
    <property type="term" value="P:protein import into nucleus"/>
    <property type="evidence" value="ECO:0007669"/>
    <property type="project" value="InterPro"/>
</dbReference>
<evidence type="ECO:0000256" key="7">
    <source>
        <dbReference type="ARBA" id="ARBA00023242"/>
    </source>
</evidence>
<dbReference type="Pfam" id="PF23153">
    <property type="entry name" value="Aip3p_Bud6_N"/>
    <property type="match status" value="1"/>
</dbReference>
<dbReference type="PANTHER" id="PTHR10527">
    <property type="entry name" value="IMPORTIN BETA"/>
    <property type="match status" value="1"/>
</dbReference>
<feature type="compositionally biased region" description="Basic and acidic residues" evidence="8">
    <location>
        <begin position="1222"/>
        <end position="1238"/>
    </location>
</feature>
<protein>
    <recommendedName>
        <fullName evidence="9">Actin interacting protein 3 C-terminal domain-containing protein</fullName>
    </recommendedName>
</protein>
<evidence type="ECO:0000256" key="3">
    <source>
        <dbReference type="ARBA" id="ARBA00022448"/>
    </source>
</evidence>
<dbReference type="InterPro" id="IPR041389">
    <property type="entry name" value="Importin_rep_6"/>
</dbReference>
<dbReference type="VEuPathDB" id="FungiDB:CXQ85_004409"/>
<keyword evidence="7" id="KW-0539">Nucleus</keyword>
<dbReference type="InterPro" id="IPR058584">
    <property type="entry name" value="IMB1_TNPO1-like_TPR"/>
</dbReference>
<dbReference type="GO" id="GO:0005737">
    <property type="term" value="C:cytoplasm"/>
    <property type="evidence" value="ECO:0007669"/>
    <property type="project" value="UniProtKB-SubCell"/>
</dbReference>
<dbReference type="InterPro" id="IPR005613">
    <property type="entry name" value="AIP3_C"/>
</dbReference>
<dbReference type="InterPro" id="IPR056279">
    <property type="entry name" value="Aip3p_Bud6_N"/>
</dbReference>
<keyword evidence="5" id="KW-0677">Repeat</keyword>
<dbReference type="InterPro" id="IPR016024">
    <property type="entry name" value="ARM-type_fold"/>
</dbReference>
<accession>A0A2V1ARP5</accession>
<dbReference type="Pfam" id="PF03915">
    <property type="entry name" value="AIP3"/>
    <property type="match status" value="1"/>
</dbReference>
<feature type="compositionally biased region" description="Polar residues" evidence="8">
    <location>
        <begin position="1193"/>
        <end position="1203"/>
    </location>
</feature>
<keyword evidence="11" id="KW-1185">Reference proteome</keyword>
<dbReference type="InterPro" id="IPR040928">
    <property type="entry name" value="Importin_rep_5"/>
</dbReference>
<feature type="region of interest" description="Disordered" evidence="8">
    <location>
        <begin position="1036"/>
        <end position="1057"/>
    </location>
</feature>
<evidence type="ECO:0000256" key="4">
    <source>
        <dbReference type="ARBA" id="ARBA00022490"/>
    </source>
</evidence>
<dbReference type="Pfam" id="PF18808">
    <property type="entry name" value="Importin_rep_4"/>
    <property type="match status" value="1"/>
</dbReference>
<evidence type="ECO:0000256" key="2">
    <source>
        <dbReference type="ARBA" id="ARBA00004496"/>
    </source>
</evidence>
<keyword evidence="3" id="KW-0813">Transport</keyword>
<evidence type="ECO:0000313" key="11">
    <source>
        <dbReference type="Proteomes" id="UP000244309"/>
    </source>
</evidence>
<dbReference type="Proteomes" id="UP000244309">
    <property type="component" value="Unassembled WGS sequence"/>
</dbReference>
<dbReference type="GeneID" id="37009739"/>
<dbReference type="InterPro" id="IPR022782">
    <property type="entry name" value="AIP3-like_C"/>
</dbReference>
<dbReference type="SMART" id="SM00806">
    <property type="entry name" value="AIP3"/>
    <property type="match status" value="1"/>
</dbReference>
<keyword evidence="4" id="KW-0963">Cytoplasm</keyword>
<keyword evidence="6" id="KW-0653">Protein transport</keyword>
<dbReference type="OrthoDB" id="543373at2759"/>
<evidence type="ECO:0000256" key="1">
    <source>
        <dbReference type="ARBA" id="ARBA00004123"/>
    </source>
</evidence>
<dbReference type="InterPro" id="IPR057672">
    <property type="entry name" value="TPR_IPO4/5"/>
</dbReference>
<dbReference type="STRING" id="45357.A0A2V1ARP5"/>
<dbReference type="SUPFAM" id="SSF48371">
    <property type="entry name" value="ARM repeat"/>
    <property type="match status" value="2"/>
</dbReference>
<evidence type="ECO:0000259" key="9">
    <source>
        <dbReference type="SMART" id="SM00806"/>
    </source>
</evidence>
<name>A0A2V1ARP5_9ASCO</name>
<evidence type="ECO:0000256" key="6">
    <source>
        <dbReference type="ARBA" id="ARBA00022927"/>
    </source>
</evidence>
<dbReference type="EMBL" id="PKFO01000004">
    <property type="protein sequence ID" value="PVH20897.1"/>
    <property type="molecule type" value="Genomic_DNA"/>
</dbReference>
<dbReference type="RefSeq" id="XP_025341837.1">
    <property type="nucleotide sequence ID" value="XM_025488029.1"/>
</dbReference>
<dbReference type="Pfam" id="PF18816">
    <property type="entry name" value="Importin_rep_5"/>
    <property type="match status" value="1"/>
</dbReference>